<keyword evidence="4 9" id="KW-0812">Transmembrane</keyword>
<dbReference type="Proteomes" id="UP000198867">
    <property type="component" value="Unassembled WGS sequence"/>
</dbReference>
<feature type="transmembrane region" description="Helical" evidence="9">
    <location>
        <begin position="287"/>
        <end position="306"/>
    </location>
</feature>
<dbReference type="SUPFAM" id="SSF103473">
    <property type="entry name" value="MFS general substrate transporter"/>
    <property type="match status" value="1"/>
</dbReference>
<evidence type="ECO:0000259" key="10">
    <source>
        <dbReference type="PROSITE" id="PS50850"/>
    </source>
</evidence>
<evidence type="ECO:0000256" key="5">
    <source>
        <dbReference type="ARBA" id="ARBA00022989"/>
    </source>
</evidence>
<reference evidence="12" key="1">
    <citation type="submission" date="2016-10" db="EMBL/GenBank/DDBJ databases">
        <authorList>
            <person name="Varghese N."/>
            <person name="Submissions S."/>
        </authorList>
    </citation>
    <scope>NUCLEOTIDE SEQUENCE [LARGE SCALE GENOMIC DNA]</scope>
    <source>
        <strain evidence="12">CGMCC 1.11101</strain>
    </source>
</reference>
<feature type="transmembrane region" description="Helical" evidence="9">
    <location>
        <begin position="225"/>
        <end position="247"/>
    </location>
</feature>
<evidence type="ECO:0000256" key="7">
    <source>
        <dbReference type="ARBA" id="ARBA00038075"/>
    </source>
</evidence>
<comment type="similarity">
    <text evidence="7">Belongs to the major facilitator superfamily. Drug:H(+) antiporter-3 (DHA3) (TC 2.A.1.21) family.</text>
</comment>
<dbReference type="EMBL" id="FOVM01000001">
    <property type="protein sequence ID" value="SFN36679.1"/>
    <property type="molecule type" value="Genomic_DNA"/>
</dbReference>
<evidence type="ECO:0000256" key="1">
    <source>
        <dbReference type="ARBA" id="ARBA00004429"/>
    </source>
</evidence>
<feature type="domain" description="Major facilitator superfamily (MFS) profile" evidence="10">
    <location>
        <begin position="226"/>
        <end position="413"/>
    </location>
</feature>
<feature type="transmembrane region" description="Helical" evidence="9">
    <location>
        <begin position="12"/>
        <end position="39"/>
    </location>
</feature>
<evidence type="ECO:0000256" key="2">
    <source>
        <dbReference type="ARBA" id="ARBA00022448"/>
    </source>
</evidence>
<dbReference type="InterPro" id="IPR020846">
    <property type="entry name" value="MFS_dom"/>
</dbReference>
<feature type="transmembrane region" description="Helical" evidence="9">
    <location>
        <begin position="312"/>
        <end position="331"/>
    </location>
</feature>
<proteinExistence type="inferred from homology"/>
<dbReference type="PANTHER" id="PTHR23513">
    <property type="entry name" value="INTEGRAL MEMBRANE EFFLUX PROTEIN-RELATED"/>
    <property type="match status" value="1"/>
</dbReference>
<name>A0A1I4YGE9_9MICO</name>
<dbReference type="RefSeq" id="WP_090708009.1">
    <property type="nucleotide sequence ID" value="NZ_FOVM01000001.1"/>
</dbReference>
<feature type="transmembrane region" description="Helical" evidence="9">
    <location>
        <begin position="351"/>
        <end position="376"/>
    </location>
</feature>
<feature type="transmembrane region" description="Helical" evidence="9">
    <location>
        <begin position="382"/>
        <end position="400"/>
    </location>
</feature>
<keyword evidence="3" id="KW-1003">Cell membrane</keyword>
<dbReference type="InterPro" id="IPR011701">
    <property type="entry name" value="MFS"/>
</dbReference>
<evidence type="ECO:0000256" key="8">
    <source>
        <dbReference type="ARBA" id="ARBA00040914"/>
    </source>
</evidence>
<protein>
    <recommendedName>
        <fullName evidence="8">Multidrug efflux pump Tap</fullName>
    </recommendedName>
</protein>
<keyword evidence="12" id="KW-1185">Reference proteome</keyword>
<evidence type="ECO:0000256" key="6">
    <source>
        <dbReference type="ARBA" id="ARBA00023136"/>
    </source>
</evidence>
<organism evidence="11 12">
    <name type="scientific">Mycetocola miduiensis</name>
    <dbReference type="NCBI Taxonomy" id="995034"/>
    <lineage>
        <taxon>Bacteria</taxon>
        <taxon>Bacillati</taxon>
        <taxon>Actinomycetota</taxon>
        <taxon>Actinomycetes</taxon>
        <taxon>Micrococcales</taxon>
        <taxon>Microbacteriaceae</taxon>
        <taxon>Mycetocola</taxon>
    </lineage>
</organism>
<dbReference type="OrthoDB" id="9793136at2"/>
<evidence type="ECO:0000313" key="11">
    <source>
        <dbReference type="EMBL" id="SFN36679.1"/>
    </source>
</evidence>
<feature type="transmembrane region" description="Helical" evidence="9">
    <location>
        <begin position="91"/>
        <end position="117"/>
    </location>
</feature>
<comment type="subcellular location">
    <subcellularLocation>
        <location evidence="1">Cell inner membrane</location>
        <topology evidence="1">Multi-pass membrane protein</topology>
    </subcellularLocation>
</comment>
<keyword evidence="6 9" id="KW-0472">Membrane</keyword>
<feature type="transmembrane region" description="Helical" evidence="9">
    <location>
        <begin position="45"/>
        <end position="70"/>
    </location>
</feature>
<dbReference type="GO" id="GO:0022857">
    <property type="term" value="F:transmembrane transporter activity"/>
    <property type="evidence" value="ECO:0007669"/>
    <property type="project" value="InterPro"/>
</dbReference>
<dbReference type="Pfam" id="PF07690">
    <property type="entry name" value="MFS_1"/>
    <property type="match status" value="1"/>
</dbReference>
<keyword evidence="5 9" id="KW-1133">Transmembrane helix</keyword>
<gene>
    <name evidence="11" type="ORF">SAMN05216219_0189</name>
</gene>
<dbReference type="GO" id="GO:0005886">
    <property type="term" value="C:plasma membrane"/>
    <property type="evidence" value="ECO:0007669"/>
    <property type="project" value="UniProtKB-SubCell"/>
</dbReference>
<evidence type="ECO:0000256" key="9">
    <source>
        <dbReference type="SAM" id="Phobius"/>
    </source>
</evidence>
<dbReference type="AlphaFoldDB" id="A0A1I4YGE9"/>
<evidence type="ECO:0000313" key="12">
    <source>
        <dbReference type="Proteomes" id="UP000198867"/>
    </source>
</evidence>
<evidence type="ECO:0000256" key="3">
    <source>
        <dbReference type="ARBA" id="ARBA00022475"/>
    </source>
</evidence>
<feature type="transmembrane region" description="Helical" evidence="9">
    <location>
        <begin position="259"/>
        <end position="280"/>
    </location>
</feature>
<dbReference type="STRING" id="995034.SAMN05216219_0189"/>
<dbReference type="InterPro" id="IPR036259">
    <property type="entry name" value="MFS_trans_sf"/>
</dbReference>
<dbReference type="PROSITE" id="PS50850">
    <property type="entry name" value="MFS"/>
    <property type="match status" value="1"/>
</dbReference>
<evidence type="ECO:0000256" key="4">
    <source>
        <dbReference type="ARBA" id="ARBA00022692"/>
    </source>
</evidence>
<dbReference type="Gene3D" id="1.20.1250.20">
    <property type="entry name" value="MFS general substrate transporter like domains"/>
    <property type="match status" value="1"/>
</dbReference>
<keyword evidence="2" id="KW-0813">Transport</keyword>
<dbReference type="PANTHER" id="PTHR23513:SF9">
    <property type="entry name" value="ENTEROBACTIN EXPORTER ENTS"/>
    <property type="match status" value="1"/>
</dbReference>
<sequence>MPTSALTARRTPLIGLLAAELISKAGNAITMVAVPLYVLGSTESALATGVAGVFTTVPVILGGALGGAVIDRFGYRTSSIAADLSSGLTVLAIPVFALTSGLPFWLLLLLVFCSGLLDTPGDTAKTVLLPELAERGNVPLARAAGAQSAVQRSASMIGAASAGILVAVGGATNSLLVNAATFAASALLIAVCIPSDVARPLREDTGDSYWRELADGIRFLGRQPLLRSVVLLVMFTNAIDIAGITVIKPIYATGESDSGALLGFMVGCFAGGALVGSVLFAMWGHRLAGRAMFVTTFFCAGVPPYLAMLFGVPVPVLLLVFALSGLSAGSINPMLSTAMYGLTPEAMRARIFGATTAGVAAAMPVGSFVAGLAVAGFGLGPTLLGCSILYAVLTLLPLFGKRWAGLDAARRQA</sequence>
<accession>A0A1I4YGE9</accession>
<dbReference type="CDD" id="cd06173">
    <property type="entry name" value="MFS_MefA_like"/>
    <property type="match status" value="1"/>
</dbReference>